<feature type="domain" description="GGDEF" evidence="2">
    <location>
        <begin position="129"/>
        <end position="280"/>
    </location>
</feature>
<sequence>MKVNRNSLISDIAFLLFLVLCMICIAFTASDPNSYVQQLIFLNVAFLIVIVTYFTTVTTGLVLNVMFIFGYGMFIMYQTVSRGDTIGLPTYFWMIMTPLLTITIWVFTMASQKLQTENEMLRGQTARLATLDESTDLKNVISFTRDMDVFAGISTRYKIPLTLLVIKVKYWKEIRLMISDEELPDAIRDISRIGQSSIRTNDTLYLLDKEDATWGLLLFTDQDGVKTVMERIRQNLKEFNMHEFANKYKVDLNLKMGSLEYNHETVESAFDYIVQAKKQLEYDV</sequence>
<proteinExistence type="predicted"/>
<dbReference type="Proteomes" id="UP001519287">
    <property type="component" value="Unassembled WGS sequence"/>
</dbReference>
<feature type="transmembrane region" description="Helical" evidence="1">
    <location>
        <begin position="61"/>
        <end position="79"/>
    </location>
</feature>
<feature type="transmembrane region" description="Helical" evidence="1">
    <location>
        <begin position="12"/>
        <end position="29"/>
    </location>
</feature>
<reference evidence="3 4" key="1">
    <citation type="submission" date="2021-03" db="EMBL/GenBank/DDBJ databases">
        <title>Genomic Encyclopedia of Type Strains, Phase IV (KMG-IV): sequencing the most valuable type-strain genomes for metagenomic binning, comparative biology and taxonomic classification.</title>
        <authorList>
            <person name="Goeker M."/>
        </authorList>
    </citation>
    <scope>NUCLEOTIDE SEQUENCE [LARGE SCALE GENOMIC DNA]</scope>
    <source>
        <strain evidence="3 4">DSM 26048</strain>
    </source>
</reference>
<dbReference type="InterPro" id="IPR000160">
    <property type="entry name" value="GGDEF_dom"/>
</dbReference>
<dbReference type="Pfam" id="PF00990">
    <property type="entry name" value="GGDEF"/>
    <property type="match status" value="1"/>
</dbReference>
<dbReference type="Gene3D" id="3.30.70.270">
    <property type="match status" value="1"/>
</dbReference>
<keyword evidence="1" id="KW-0472">Membrane</keyword>
<name>A0ABS4IWE4_9BACL</name>
<keyword evidence="1" id="KW-0812">Transmembrane</keyword>
<keyword evidence="4" id="KW-1185">Reference proteome</keyword>
<gene>
    <name evidence="3" type="ORF">J2Z66_003435</name>
</gene>
<evidence type="ECO:0000313" key="3">
    <source>
        <dbReference type="EMBL" id="MBP1991828.1"/>
    </source>
</evidence>
<evidence type="ECO:0000259" key="2">
    <source>
        <dbReference type="Pfam" id="PF00990"/>
    </source>
</evidence>
<comment type="caution">
    <text evidence="3">The sequence shown here is derived from an EMBL/GenBank/DDBJ whole genome shotgun (WGS) entry which is preliminary data.</text>
</comment>
<evidence type="ECO:0000256" key="1">
    <source>
        <dbReference type="SAM" id="Phobius"/>
    </source>
</evidence>
<feature type="transmembrane region" description="Helical" evidence="1">
    <location>
        <begin position="91"/>
        <end position="110"/>
    </location>
</feature>
<accession>A0ABS4IWE4</accession>
<dbReference type="EMBL" id="JAGGLB010000010">
    <property type="protein sequence ID" value="MBP1991828.1"/>
    <property type="molecule type" value="Genomic_DNA"/>
</dbReference>
<evidence type="ECO:0000313" key="4">
    <source>
        <dbReference type="Proteomes" id="UP001519287"/>
    </source>
</evidence>
<dbReference type="InterPro" id="IPR043128">
    <property type="entry name" value="Rev_trsase/Diguanyl_cyclase"/>
</dbReference>
<keyword evidence="1" id="KW-1133">Transmembrane helix</keyword>
<dbReference type="InterPro" id="IPR029787">
    <property type="entry name" value="Nucleotide_cyclase"/>
</dbReference>
<dbReference type="RefSeq" id="WP_209972549.1">
    <property type="nucleotide sequence ID" value="NZ_JAGGLB010000010.1"/>
</dbReference>
<dbReference type="SUPFAM" id="SSF55073">
    <property type="entry name" value="Nucleotide cyclase"/>
    <property type="match status" value="1"/>
</dbReference>
<organism evidence="3 4">
    <name type="scientific">Paenibacillus eucommiae</name>
    <dbReference type="NCBI Taxonomy" id="1355755"/>
    <lineage>
        <taxon>Bacteria</taxon>
        <taxon>Bacillati</taxon>
        <taxon>Bacillota</taxon>
        <taxon>Bacilli</taxon>
        <taxon>Bacillales</taxon>
        <taxon>Paenibacillaceae</taxon>
        <taxon>Paenibacillus</taxon>
    </lineage>
</organism>
<protein>
    <submittedName>
        <fullName evidence="3">GGDEF domain-containing protein</fullName>
    </submittedName>
</protein>